<keyword evidence="2" id="KW-1185">Reference proteome</keyword>
<dbReference type="EMBL" id="FUIG01000092">
    <property type="protein sequence ID" value="SJM35528.1"/>
    <property type="molecule type" value="Genomic_DNA"/>
</dbReference>
<organism evidence="1 2">
    <name type="scientific">Mesorhizobium delmotii</name>
    <dbReference type="NCBI Taxonomy" id="1631247"/>
    <lineage>
        <taxon>Bacteria</taxon>
        <taxon>Pseudomonadati</taxon>
        <taxon>Pseudomonadota</taxon>
        <taxon>Alphaproteobacteria</taxon>
        <taxon>Hyphomicrobiales</taxon>
        <taxon>Phyllobacteriaceae</taxon>
        <taxon>Mesorhizobium</taxon>
    </lineage>
</organism>
<sequence length="139" mass="15329">MDPLKGRRERPCPFPTRSLRLLLVDGDGDQVVFQGASQRPVASVRKQDRLAIGGKQGPQFKAGRDFAEARETAAQIVARHFPEIGDRAFAEMGEFAAGHDKIFVSSSHLSLLVARTPLRPPRMRAIRAPCVQLGTQRTL</sequence>
<reference evidence="2" key="1">
    <citation type="submission" date="2016-12" db="EMBL/GenBank/DDBJ databases">
        <authorList>
            <person name="Brunel B."/>
        </authorList>
    </citation>
    <scope>NUCLEOTIDE SEQUENCE [LARGE SCALE GENOMIC DNA]</scope>
</reference>
<dbReference type="Proteomes" id="UP000245698">
    <property type="component" value="Unassembled WGS sequence"/>
</dbReference>
<protein>
    <submittedName>
        <fullName evidence="1">Uncharacterized protein</fullName>
    </submittedName>
</protein>
<gene>
    <name evidence="1" type="ORF">BQ8482_80162</name>
</gene>
<evidence type="ECO:0000313" key="2">
    <source>
        <dbReference type="Proteomes" id="UP000245698"/>
    </source>
</evidence>
<accession>A0A2P9AWE3</accession>
<evidence type="ECO:0000313" key="1">
    <source>
        <dbReference type="EMBL" id="SJM35528.1"/>
    </source>
</evidence>
<proteinExistence type="predicted"/>
<dbReference type="AlphaFoldDB" id="A0A2P9AWE3"/>
<name>A0A2P9AWE3_9HYPH</name>